<name>A0A2U8GVL2_9RHOO</name>
<dbReference type="InterPro" id="IPR002347">
    <property type="entry name" value="SDR_fam"/>
</dbReference>
<feature type="domain" description="Ketoreductase" evidence="3">
    <location>
        <begin position="8"/>
        <end position="186"/>
    </location>
</feature>
<dbReference type="PANTHER" id="PTHR42760:SF135">
    <property type="entry name" value="BLL7886 PROTEIN"/>
    <property type="match status" value="1"/>
</dbReference>
<dbReference type="Pfam" id="PF00106">
    <property type="entry name" value="adh_short"/>
    <property type="match status" value="1"/>
</dbReference>
<dbReference type="PANTHER" id="PTHR42760">
    <property type="entry name" value="SHORT-CHAIN DEHYDROGENASES/REDUCTASES FAMILY MEMBER"/>
    <property type="match status" value="1"/>
</dbReference>
<dbReference type="InterPro" id="IPR036291">
    <property type="entry name" value="NAD(P)-bd_dom_sf"/>
</dbReference>
<dbReference type="AlphaFoldDB" id="A0A2U8GVL2"/>
<proteinExistence type="inferred from homology"/>
<gene>
    <name evidence="4" type="ORF">CEW83_02570</name>
</gene>
<dbReference type="PRINTS" id="PR00080">
    <property type="entry name" value="SDRFAMILY"/>
</dbReference>
<dbReference type="InterPro" id="IPR020904">
    <property type="entry name" value="Sc_DH/Rdtase_CS"/>
</dbReference>
<dbReference type="SMART" id="SM00822">
    <property type="entry name" value="PKS_KR"/>
    <property type="match status" value="1"/>
</dbReference>
<dbReference type="FunFam" id="3.40.50.720:FF:000084">
    <property type="entry name" value="Short-chain dehydrogenase reductase"/>
    <property type="match status" value="1"/>
</dbReference>
<dbReference type="SUPFAM" id="SSF51735">
    <property type="entry name" value="NAD(P)-binding Rossmann-fold domains"/>
    <property type="match status" value="1"/>
</dbReference>
<dbReference type="PRINTS" id="PR00081">
    <property type="entry name" value="GDHRDH"/>
</dbReference>
<comment type="similarity">
    <text evidence="1 2">Belongs to the short-chain dehydrogenases/reductases (SDR) family.</text>
</comment>
<organism evidence="4 5">
    <name type="scientific">Parazoarcus communis</name>
    <dbReference type="NCBI Taxonomy" id="41977"/>
    <lineage>
        <taxon>Bacteria</taxon>
        <taxon>Pseudomonadati</taxon>
        <taxon>Pseudomonadota</taxon>
        <taxon>Betaproteobacteria</taxon>
        <taxon>Rhodocyclales</taxon>
        <taxon>Zoogloeaceae</taxon>
        <taxon>Parazoarcus</taxon>
    </lineage>
</organism>
<accession>A0A2U8GVL2</accession>
<dbReference type="RefSeq" id="WP_108951148.1">
    <property type="nucleotide sequence ID" value="NZ_CP022187.1"/>
</dbReference>
<reference evidence="4 5" key="1">
    <citation type="submission" date="2017-06" db="EMBL/GenBank/DDBJ databases">
        <title>Azoarcus.</title>
        <authorList>
            <person name="Woo J.-H."/>
            <person name="Kim H.-S."/>
        </authorList>
    </citation>
    <scope>NUCLEOTIDE SEQUENCE [LARGE SCALE GENOMIC DNA]</scope>
    <source>
        <strain evidence="4 5">TSPY31</strain>
    </source>
</reference>
<dbReference type="GO" id="GO:0030497">
    <property type="term" value="P:fatty acid elongation"/>
    <property type="evidence" value="ECO:0007669"/>
    <property type="project" value="TreeGrafter"/>
</dbReference>
<dbReference type="EMBL" id="CP022187">
    <property type="protein sequence ID" value="AWI77450.1"/>
    <property type="molecule type" value="Genomic_DNA"/>
</dbReference>
<evidence type="ECO:0000256" key="2">
    <source>
        <dbReference type="RuleBase" id="RU000363"/>
    </source>
</evidence>
<dbReference type="Proteomes" id="UP000244930">
    <property type="component" value="Chromosome"/>
</dbReference>
<dbReference type="Gene3D" id="3.40.50.720">
    <property type="entry name" value="NAD(P)-binding Rossmann-like Domain"/>
    <property type="match status" value="1"/>
</dbReference>
<evidence type="ECO:0000313" key="4">
    <source>
        <dbReference type="EMBL" id="AWI77450.1"/>
    </source>
</evidence>
<protein>
    <submittedName>
        <fullName evidence="4">NAD-dependent oxidoreductase</fullName>
    </submittedName>
</protein>
<evidence type="ECO:0000256" key="1">
    <source>
        <dbReference type="ARBA" id="ARBA00006484"/>
    </source>
</evidence>
<dbReference type="InterPro" id="IPR057326">
    <property type="entry name" value="KR_dom"/>
</dbReference>
<evidence type="ECO:0000313" key="5">
    <source>
        <dbReference type="Proteomes" id="UP000244930"/>
    </source>
</evidence>
<evidence type="ECO:0000259" key="3">
    <source>
        <dbReference type="SMART" id="SM00822"/>
    </source>
</evidence>
<sequence length="233" mass="24177">MTCRLEGRSIVVTGGFGALGRALARRLIEDGARVALIDRAVEPAGALPPGVSIAIGAVDLGDESACTAAYEQVREALGAIHGVVNVAGGFTWEPVETGSLKTWDRMYEMNVRTAVVSCRAALSHLIETGNGRIVNVGALAALKADVGMAAYAASKSGVLRLTESLAEELKDRGVTVNAVMPSIIDTPTNRADMPEADFSRWVPSEKISAVISFLLSDDASAVTGASVPVAGRV</sequence>
<dbReference type="KEGG" id="acom:CEW83_02570"/>
<dbReference type="GO" id="GO:0016616">
    <property type="term" value="F:oxidoreductase activity, acting on the CH-OH group of donors, NAD or NADP as acceptor"/>
    <property type="evidence" value="ECO:0007669"/>
    <property type="project" value="UniProtKB-ARBA"/>
</dbReference>
<dbReference type="PROSITE" id="PS00061">
    <property type="entry name" value="ADH_SHORT"/>
    <property type="match status" value="1"/>
</dbReference>
<keyword evidence="5" id="KW-1185">Reference proteome</keyword>